<dbReference type="SUPFAM" id="SSF53474">
    <property type="entry name" value="alpha/beta-Hydrolases"/>
    <property type="match status" value="1"/>
</dbReference>
<dbReference type="InterPro" id="IPR029058">
    <property type="entry name" value="AB_hydrolase_fold"/>
</dbReference>
<evidence type="ECO:0000313" key="1">
    <source>
        <dbReference type="EMBL" id="NER62480.1"/>
    </source>
</evidence>
<dbReference type="EMBL" id="JAAHBV010000849">
    <property type="protein sequence ID" value="NER62480.1"/>
    <property type="molecule type" value="Genomic_DNA"/>
</dbReference>
<dbReference type="Proteomes" id="UP000480410">
    <property type="component" value="Unassembled WGS sequence"/>
</dbReference>
<dbReference type="AlphaFoldDB" id="A0A6M0D7H9"/>
<accession>A0A6M0D7H9</accession>
<evidence type="ECO:0000313" key="2">
    <source>
        <dbReference type="Proteomes" id="UP000480410"/>
    </source>
</evidence>
<proteinExistence type="predicted"/>
<sequence length="146" mass="15407">MAALQRSSGKPLALQAQAFAEADDARQLHLLQDAMVGAGLLPPRASVQALQGMVGCFARALRTVYRPQPGYSGAVSLVLVADPGLDAPGNAREQAAALAGWQQVLPQLVAWHGPGDHFSILKAPEVYSLAAWWFDQQAVGVPQDLA</sequence>
<protein>
    <submittedName>
        <fullName evidence="1">Uncharacterized protein</fullName>
    </submittedName>
</protein>
<dbReference type="Gene3D" id="3.40.50.1820">
    <property type="entry name" value="alpha/beta hydrolase"/>
    <property type="match status" value="1"/>
</dbReference>
<name>A0A6M0D7H9_9PSED</name>
<reference evidence="1 2" key="1">
    <citation type="submission" date="2020-02" db="EMBL/GenBank/DDBJ databases">
        <title>Broccoli isolated Pseudomonas sp.</title>
        <authorList>
            <person name="Fujikawa T."/>
            <person name="Sawada H."/>
        </authorList>
    </citation>
    <scope>NUCLEOTIDE SEQUENCE [LARGE SCALE GENOMIC DNA]</scope>
    <source>
        <strain evidence="1 2">MAFF212428</strain>
    </source>
</reference>
<organism evidence="1 2">
    <name type="scientific">Pseudomonas brassicae</name>
    <dbReference type="NCBI Taxonomy" id="2708063"/>
    <lineage>
        <taxon>Bacteria</taxon>
        <taxon>Pseudomonadati</taxon>
        <taxon>Pseudomonadota</taxon>
        <taxon>Gammaproteobacteria</taxon>
        <taxon>Pseudomonadales</taxon>
        <taxon>Pseudomonadaceae</taxon>
        <taxon>Pseudomonas</taxon>
    </lineage>
</organism>
<comment type="caution">
    <text evidence="1">The sequence shown here is derived from an EMBL/GenBank/DDBJ whole genome shotgun (WGS) entry which is preliminary data.</text>
</comment>
<gene>
    <name evidence="1" type="ORF">G3435_26145</name>
</gene>